<dbReference type="RefSeq" id="WP_162532186.1">
    <property type="nucleotide sequence ID" value="NZ_BAOS01000010.1"/>
</dbReference>
<proteinExistence type="predicted"/>
<organism evidence="1 2">
    <name type="scientific">Candidatus Scalindua japonica</name>
    <dbReference type="NCBI Taxonomy" id="1284222"/>
    <lineage>
        <taxon>Bacteria</taxon>
        <taxon>Pseudomonadati</taxon>
        <taxon>Planctomycetota</taxon>
        <taxon>Candidatus Brocadiia</taxon>
        <taxon>Candidatus Brocadiales</taxon>
        <taxon>Candidatus Scalinduaceae</taxon>
        <taxon>Candidatus Scalindua</taxon>
    </lineage>
</organism>
<reference evidence="2" key="1">
    <citation type="journal article" date="2017" name="Environ. Microbiol. Rep.">
        <title>Genetic Diversity of Marine Anaerobic Ammonium-Oxidizing Bacteria as Revealed by Genomic and Proteomic Analyses of 'Candidatus Scalindua japonica'.</title>
        <authorList>
            <person name="Oshiki M."/>
            <person name="Mizuto K."/>
            <person name="Kimura Z."/>
            <person name="Kindaichi T."/>
            <person name="Satoh H."/>
            <person name="Okabe S."/>
        </authorList>
    </citation>
    <scope>NUCLEOTIDE SEQUENCE [LARGE SCALE GENOMIC DNA]</scope>
    <source>
        <strain evidence="2">husup-a2</strain>
    </source>
</reference>
<dbReference type="AlphaFoldDB" id="A0A286TWS3"/>
<evidence type="ECO:0000313" key="1">
    <source>
        <dbReference type="EMBL" id="GAX60322.1"/>
    </source>
</evidence>
<gene>
    <name evidence="1" type="ORF">SCALIN_C10_0082</name>
</gene>
<sequence length="53" mass="6170">MDYSELLEFVIEEYRKMIEYLAQGNLGIRIVLVRCGLRWANSNFEVGTMNAGR</sequence>
<name>A0A286TWS3_9BACT</name>
<dbReference type="EMBL" id="BAOS01000010">
    <property type="protein sequence ID" value="GAX60322.1"/>
    <property type="molecule type" value="Genomic_DNA"/>
</dbReference>
<accession>A0A286TWS3</accession>
<comment type="caution">
    <text evidence="1">The sequence shown here is derived from an EMBL/GenBank/DDBJ whole genome shotgun (WGS) entry which is preliminary data.</text>
</comment>
<protein>
    <submittedName>
        <fullName evidence="1">RNA-binding protein</fullName>
    </submittedName>
</protein>
<evidence type="ECO:0000313" key="2">
    <source>
        <dbReference type="Proteomes" id="UP000218542"/>
    </source>
</evidence>
<keyword evidence="2" id="KW-1185">Reference proteome</keyword>
<dbReference type="Proteomes" id="UP000218542">
    <property type="component" value="Unassembled WGS sequence"/>
</dbReference>